<evidence type="ECO:0000256" key="1">
    <source>
        <dbReference type="SAM" id="MobiDB-lite"/>
    </source>
</evidence>
<feature type="region of interest" description="Disordered" evidence="1">
    <location>
        <begin position="1"/>
        <end position="26"/>
    </location>
</feature>
<keyword evidence="3" id="KW-1185">Reference proteome</keyword>
<dbReference type="Proteomes" id="UP001168098">
    <property type="component" value="Unassembled WGS sequence"/>
</dbReference>
<feature type="compositionally biased region" description="Basic and acidic residues" evidence="1">
    <location>
        <begin position="7"/>
        <end position="19"/>
    </location>
</feature>
<sequence>MLTFEQSSKELSHNHHHGLEATLSTDRQENAMTRALEEASPYFGGTLRTGQKENAMKGTLGPKSQFQGACLCSHSVAQQQRALTSIWPRMVDLRKPNQNIKSNNSWGNYLQVDITVENQVIDYKINNVSEHIQFSFPTSQSAYGWLVAHSKRASQLGKLKSTKSSTRATISIHSDLNLKLKLVLL</sequence>
<dbReference type="EMBL" id="JARBHA010000019">
    <property type="protein sequence ID" value="KAJ9672205.1"/>
    <property type="molecule type" value="Genomic_DNA"/>
</dbReference>
<evidence type="ECO:0000313" key="2">
    <source>
        <dbReference type="EMBL" id="KAJ9672205.1"/>
    </source>
</evidence>
<proteinExistence type="predicted"/>
<reference evidence="2 3" key="1">
    <citation type="journal article" date="2023" name="BMC Biotechnol.">
        <title>Vitis rotundifolia cv Carlos genome sequencing.</title>
        <authorList>
            <person name="Huff M."/>
            <person name="Hulse-Kemp A."/>
            <person name="Scheffler B."/>
            <person name="Youngblood R."/>
            <person name="Simpson S."/>
            <person name="Babiker E."/>
            <person name="Staton M."/>
        </authorList>
    </citation>
    <scope>NUCLEOTIDE SEQUENCE [LARGE SCALE GENOMIC DNA]</scope>
    <source>
        <tissue evidence="2">Leaf</tissue>
    </source>
</reference>
<accession>A0AA39D6U9</accession>
<dbReference type="AlphaFoldDB" id="A0AA39D6U9"/>
<evidence type="ECO:0000313" key="3">
    <source>
        <dbReference type="Proteomes" id="UP001168098"/>
    </source>
</evidence>
<gene>
    <name evidence="2" type="ORF">PVL29_025726</name>
</gene>
<organism evidence="2 3">
    <name type="scientific">Vitis rotundifolia</name>
    <name type="common">Muscadine grape</name>
    <dbReference type="NCBI Taxonomy" id="103349"/>
    <lineage>
        <taxon>Eukaryota</taxon>
        <taxon>Viridiplantae</taxon>
        <taxon>Streptophyta</taxon>
        <taxon>Embryophyta</taxon>
        <taxon>Tracheophyta</taxon>
        <taxon>Spermatophyta</taxon>
        <taxon>Magnoliopsida</taxon>
        <taxon>eudicotyledons</taxon>
        <taxon>Gunneridae</taxon>
        <taxon>Pentapetalae</taxon>
        <taxon>rosids</taxon>
        <taxon>Vitales</taxon>
        <taxon>Vitaceae</taxon>
        <taxon>Viteae</taxon>
        <taxon>Vitis</taxon>
    </lineage>
</organism>
<comment type="caution">
    <text evidence="2">The sequence shown here is derived from an EMBL/GenBank/DDBJ whole genome shotgun (WGS) entry which is preliminary data.</text>
</comment>
<name>A0AA39D6U9_VITRO</name>
<protein>
    <submittedName>
        <fullName evidence="2">Uncharacterized protein</fullName>
    </submittedName>
</protein>